<name>A0A9Q8SND1_9PEZI</name>
<organism evidence="1 2">
    <name type="scientific">Colletotrichum lupini</name>
    <dbReference type="NCBI Taxonomy" id="145971"/>
    <lineage>
        <taxon>Eukaryota</taxon>
        <taxon>Fungi</taxon>
        <taxon>Dikarya</taxon>
        <taxon>Ascomycota</taxon>
        <taxon>Pezizomycotina</taxon>
        <taxon>Sordariomycetes</taxon>
        <taxon>Hypocreomycetidae</taxon>
        <taxon>Glomerellales</taxon>
        <taxon>Glomerellaceae</taxon>
        <taxon>Colletotrichum</taxon>
        <taxon>Colletotrichum acutatum species complex</taxon>
    </lineage>
</organism>
<keyword evidence="2" id="KW-1185">Reference proteome</keyword>
<accession>A0A9Q8SND1</accession>
<gene>
    <name evidence="1" type="ORF">CLUP02_06030</name>
</gene>
<dbReference type="AlphaFoldDB" id="A0A9Q8SND1"/>
<evidence type="ECO:0000313" key="2">
    <source>
        <dbReference type="Proteomes" id="UP000830671"/>
    </source>
</evidence>
<protein>
    <submittedName>
        <fullName evidence="1">Uncharacterized protein</fullName>
    </submittedName>
</protein>
<dbReference type="KEGG" id="clup:CLUP02_06030"/>
<dbReference type="GeneID" id="73340044"/>
<dbReference type="EMBL" id="CP019475">
    <property type="protein sequence ID" value="UQC80547.1"/>
    <property type="molecule type" value="Genomic_DNA"/>
</dbReference>
<evidence type="ECO:0000313" key="1">
    <source>
        <dbReference type="EMBL" id="UQC80547.1"/>
    </source>
</evidence>
<reference evidence="1" key="1">
    <citation type="journal article" date="2021" name="Mol. Plant Microbe Interact.">
        <title>Complete Genome Sequence of the Plant-Pathogenic Fungus Colletotrichum lupini.</title>
        <authorList>
            <person name="Baroncelli R."/>
            <person name="Pensec F."/>
            <person name="Da Lio D."/>
            <person name="Boufleur T."/>
            <person name="Vicente I."/>
            <person name="Sarrocco S."/>
            <person name="Picot A."/>
            <person name="Baraldi E."/>
            <person name="Sukno S."/>
            <person name="Thon M."/>
            <person name="Le Floch G."/>
        </authorList>
    </citation>
    <scope>NUCLEOTIDE SEQUENCE</scope>
    <source>
        <strain evidence="1">IMI 504893</strain>
    </source>
</reference>
<proteinExistence type="predicted"/>
<dbReference type="Proteomes" id="UP000830671">
    <property type="component" value="Chromosome 3"/>
</dbReference>
<sequence>MAHLAHILVAPSSMHKMCLANCGGGIWPLIVDAVRQRLDAVPMCGNKDRLELQCQPWTISIHGVGVLSLSPDESRWWSNNRSASSDTTGQFGPTQHCHASSCVRGRTFQINPVVMADSAHVVDDLACLNLEAATSEGLAAKRSDLEALHSQYAYNAEASCCRRHGEDTTWKNVRQPSMWTTSHQLPDSELANLDCMIALWARERGLSGMHAILPKLEVGPMALTDQPPHIVQALRGMTDSRLQNYLVAIFDGGQHLDGSIVISRGAGTKMEGFVELWVAQGTAKPAHNAAIPVDEENSSINV</sequence>
<dbReference type="RefSeq" id="XP_049142177.1">
    <property type="nucleotide sequence ID" value="XM_049285034.1"/>
</dbReference>